<sequence>MSGAKPVTTYLEVQSTVKDCCWAAGRKNWGELLALAGGQLLSGVSAPWFEKLSLEYLLATPHEVYIASGAAGLLAAVRPSDPGSTPRRVNGDCSA</sequence>
<name>A0ABY9K8P8_9HYPH</name>
<proteinExistence type="predicted"/>
<reference evidence="1 2" key="1">
    <citation type="submission" date="2023-08" db="EMBL/GenBank/DDBJ databases">
        <title>Pathogen: clinical or host-associated sample.</title>
        <authorList>
            <person name="Hergert J."/>
            <person name="Casey R."/>
            <person name="Wagner J."/>
            <person name="Young E.L."/>
            <person name="Oakeson K.F."/>
        </authorList>
    </citation>
    <scope>NUCLEOTIDE SEQUENCE [LARGE SCALE GENOMIC DNA]</scope>
    <source>
        <strain evidence="1 2">UPHL-collab-2</strain>
        <plasmid evidence="1 2">unnamed1</plasmid>
    </source>
</reference>
<dbReference type="RefSeq" id="WP_306161331.1">
    <property type="nucleotide sequence ID" value="NZ_CP132315.1"/>
</dbReference>
<evidence type="ECO:0000313" key="1">
    <source>
        <dbReference type="EMBL" id="WLS04948.1"/>
    </source>
</evidence>
<accession>A0ABY9K8P8</accession>
<dbReference type="Gene3D" id="3.40.50.1980">
    <property type="entry name" value="Nitrogenase molybdenum iron protein domain"/>
    <property type="match status" value="1"/>
</dbReference>
<keyword evidence="2" id="KW-1185">Reference proteome</keyword>
<keyword evidence="1" id="KW-0614">Plasmid</keyword>
<gene>
    <name evidence="1" type="ORF">Q9315_22470</name>
</gene>
<dbReference type="EMBL" id="CP132315">
    <property type="protein sequence ID" value="WLS04948.1"/>
    <property type="molecule type" value="Genomic_DNA"/>
</dbReference>
<geneLocation type="plasmid" evidence="1 2">
    <name>unnamed1</name>
</geneLocation>
<evidence type="ECO:0000313" key="2">
    <source>
        <dbReference type="Proteomes" id="UP001225788"/>
    </source>
</evidence>
<organism evidence="1 2">
    <name type="scientific">Shinella oryzae</name>
    <dbReference type="NCBI Taxonomy" id="2871820"/>
    <lineage>
        <taxon>Bacteria</taxon>
        <taxon>Pseudomonadati</taxon>
        <taxon>Pseudomonadota</taxon>
        <taxon>Alphaproteobacteria</taxon>
        <taxon>Hyphomicrobiales</taxon>
        <taxon>Rhizobiaceae</taxon>
        <taxon>Shinella</taxon>
    </lineage>
</organism>
<dbReference type="Proteomes" id="UP001225788">
    <property type="component" value="Plasmid unnamed1"/>
</dbReference>
<protein>
    <submittedName>
        <fullName evidence="1">Uncharacterized protein</fullName>
    </submittedName>
</protein>